<evidence type="ECO:0000256" key="1">
    <source>
        <dbReference type="SAM" id="SignalP"/>
    </source>
</evidence>
<comment type="caution">
    <text evidence="2">The sequence shown here is derived from an EMBL/GenBank/DDBJ whole genome shotgun (WGS) entry which is preliminary data.</text>
</comment>
<protein>
    <submittedName>
        <fullName evidence="2">Uncharacterized protein</fullName>
    </submittedName>
</protein>
<name>A0AA37GY66_9PEZI</name>
<accession>A0AA37GY66</accession>
<gene>
    <name evidence="2" type="ORF">ColLi_12312</name>
</gene>
<feature type="signal peptide" evidence="1">
    <location>
        <begin position="1"/>
        <end position="18"/>
    </location>
</feature>
<reference evidence="2 3" key="1">
    <citation type="submission" date="2021-07" db="EMBL/GenBank/DDBJ databases">
        <title>Genome data of Colletotrichum spaethianum.</title>
        <authorList>
            <person name="Utami Y.D."/>
            <person name="Hiruma K."/>
        </authorList>
    </citation>
    <scope>NUCLEOTIDE SEQUENCE [LARGE SCALE GENOMIC DNA]</scope>
    <source>
        <strain evidence="2 3">MAFF 242679</strain>
    </source>
</reference>
<sequence>MQFSKIFIVATFATTAVSVAIPANHLNAVALAQSKRHVETDLVIPDKEKYDKRFQVDTVIPDKEKYDKRFQVDTVIPDKEKYDKRSSIETVIPDKEKYD</sequence>
<evidence type="ECO:0000313" key="2">
    <source>
        <dbReference type="EMBL" id="GJC89474.1"/>
    </source>
</evidence>
<dbReference type="Proteomes" id="UP001055172">
    <property type="component" value="Unassembled WGS sequence"/>
</dbReference>
<evidence type="ECO:0000313" key="3">
    <source>
        <dbReference type="Proteomes" id="UP001055172"/>
    </source>
</evidence>
<keyword evidence="1" id="KW-0732">Signal</keyword>
<proteinExistence type="predicted"/>
<dbReference type="AlphaFoldDB" id="A0AA37GY66"/>
<organism evidence="2 3">
    <name type="scientific">Colletotrichum liriopes</name>
    <dbReference type="NCBI Taxonomy" id="708192"/>
    <lineage>
        <taxon>Eukaryota</taxon>
        <taxon>Fungi</taxon>
        <taxon>Dikarya</taxon>
        <taxon>Ascomycota</taxon>
        <taxon>Pezizomycotina</taxon>
        <taxon>Sordariomycetes</taxon>
        <taxon>Hypocreomycetidae</taxon>
        <taxon>Glomerellales</taxon>
        <taxon>Glomerellaceae</taxon>
        <taxon>Colletotrichum</taxon>
        <taxon>Colletotrichum spaethianum species complex</taxon>
    </lineage>
</organism>
<dbReference type="EMBL" id="BPPX01000041">
    <property type="protein sequence ID" value="GJC89474.1"/>
    <property type="molecule type" value="Genomic_DNA"/>
</dbReference>
<keyword evidence="3" id="KW-1185">Reference proteome</keyword>
<feature type="chain" id="PRO_5041279966" evidence="1">
    <location>
        <begin position="19"/>
        <end position="99"/>
    </location>
</feature>